<evidence type="ECO:0000313" key="4">
    <source>
        <dbReference type="Proteomes" id="UP000518752"/>
    </source>
</evidence>
<gene>
    <name evidence="3" type="ORF">D9757_000315</name>
</gene>
<sequence>MLRASSLGPILTSTYRSILEPCPPKYYTAFHWQARTTYTTGVGYLKPSQLEHRDMGNVHSASSAQMEQLEDSQKTDAAEKEFEAIKNIEQPTTESTNNVAQRMLSRERKGWKNIKNQHQLYVRQELPYVSGKSSFSIPLRPLYGGKFKAGPSYKRPDELSSPILHPNLDATEEAKYGPEEEPHIFDPNAFQVNISDENLYYHLCNVIAQTTDVEDAWTAYSTILSLPSPKERLQGHPPIPFQYLHRLCRLLSRNRLRTRTQFLRLLSIVYSIRKHGGTVHKFEWNSLIANAGSGWRGSTSHDFSLALDIFEDMVSGANPGASFSPIDYPALDDPLQPVEPDIYTYNTLINIAAKTLYGRTIARATAMLQSSGHPPDRITHLTLLVYFAHTRQLHGVRSTLLKMRQQKLELGLDGINACIWAYGRSGNLEWVDKIYRVLRHNAYPEPEDVIGPIIEGLKDEFIDISPILLPNAITFSTVIQLMAWHGHLSKTYAVLMEMLSSLNMEPGAPLVRDEEGQAQYTVYGATYHSFRCLFLGFSRHGIYLRNDFTSRLQDRKWTLGNLQAIFDTYIDLPEPIPPSGSMVYWVMVAFDRTSDHNVELMRKVWMKLEEHFELPLGGPQHRLRVLRNMLFSSDAERYLKKHGFRTVAPKRDSSTSSTRRFYRYNPE</sequence>
<feature type="region of interest" description="Disordered" evidence="2">
    <location>
        <begin position="57"/>
        <end position="79"/>
    </location>
</feature>
<organism evidence="3 4">
    <name type="scientific">Collybiopsis confluens</name>
    <dbReference type="NCBI Taxonomy" id="2823264"/>
    <lineage>
        <taxon>Eukaryota</taxon>
        <taxon>Fungi</taxon>
        <taxon>Dikarya</taxon>
        <taxon>Basidiomycota</taxon>
        <taxon>Agaricomycotina</taxon>
        <taxon>Agaricomycetes</taxon>
        <taxon>Agaricomycetidae</taxon>
        <taxon>Agaricales</taxon>
        <taxon>Marasmiineae</taxon>
        <taxon>Omphalotaceae</taxon>
        <taxon>Collybiopsis</taxon>
    </lineage>
</organism>
<reference evidence="3 4" key="1">
    <citation type="journal article" date="2020" name="ISME J.">
        <title>Uncovering the hidden diversity of litter-decomposition mechanisms in mushroom-forming fungi.</title>
        <authorList>
            <person name="Floudas D."/>
            <person name="Bentzer J."/>
            <person name="Ahren D."/>
            <person name="Johansson T."/>
            <person name="Persson P."/>
            <person name="Tunlid A."/>
        </authorList>
    </citation>
    <scope>NUCLEOTIDE SEQUENCE [LARGE SCALE GENOMIC DNA]</scope>
    <source>
        <strain evidence="3 4">CBS 406.79</strain>
    </source>
</reference>
<evidence type="ECO:0000256" key="1">
    <source>
        <dbReference type="ARBA" id="ARBA00022737"/>
    </source>
</evidence>
<dbReference type="PANTHER" id="PTHR47447:SF17">
    <property type="entry name" value="OS12G0638900 PROTEIN"/>
    <property type="match status" value="1"/>
</dbReference>
<dbReference type="AlphaFoldDB" id="A0A8H5I2J9"/>
<evidence type="ECO:0008006" key="5">
    <source>
        <dbReference type="Google" id="ProtNLM"/>
    </source>
</evidence>
<evidence type="ECO:0000256" key="2">
    <source>
        <dbReference type="SAM" id="MobiDB-lite"/>
    </source>
</evidence>
<dbReference type="InterPro" id="IPR011990">
    <property type="entry name" value="TPR-like_helical_dom_sf"/>
</dbReference>
<keyword evidence="1" id="KW-0677">Repeat</keyword>
<dbReference type="EMBL" id="JAACJN010000001">
    <property type="protein sequence ID" value="KAF5393948.1"/>
    <property type="molecule type" value="Genomic_DNA"/>
</dbReference>
<accession>A0A8H5I2J9</accession>
<dbReference type="Gene3D" id="1.25.40.10">
    <property type="entry name" value="Tetratricopeptide repeat domain"/>
    <property type="match status" value="1"/>
</dbReference>
<dbReference type="Proteomes" id="UP000518752">
    <property type="component" value="Unassembled WGS sequence"/>
</dbReference>
<keyword evidence="4" id="KW-1185">Reference proteome</keyword>
<comment type="caution">
    <text evidence="3">The sequence shown here is derived from an EMBL/GenBank/DDBJ whole genome shotgun (WGS) entry which is preliminary data.</text>
</comment>
<dbReference type="OrthoDB" id="1908178at2759"/>
<protein>
    <recommendedName>
        <fullName evidence="5">Pentatricopeptide repeat protein</fullName>
    </recommendedName>
</protein>
<name>A0A8H5I2J9_9AGAR</name>
<dbReference type="PANTHER" id="PTHR47447">
    <property type="entry name" value="OS03G0856100 PROTEIN"/>
    <property type="match status" value="1"/>
</dbReference>
<proteinExistence type="predicted"/>
<evidence type="ECO:0000313" key="3">
    <source>
        <dbReference type="EMBL" id="KAF5393948.1"/>
    </source>
</evidence>